<proteinExistence type="predicted"/>
<evidence type="ECO:0000256" key="1">
    <source>
        <dbReference type="SAM" id="MobiDB-lite"/>
    </source>
</evidence>
<protein>
    <submittedName>
        <fullName evidence="2">Uncharacterized protein</fullName>
    </submittedName>
</protein>
<evidence type="ECO:0000313" key="3">
    <source>
        <dbReference type="Proteomes" id="UP000248975"/>
    </source>
</evidence>
<dbReference type="Proteomes" id="UP000248975">
    <property type="component" value="Unassembled WGS sequence"/>
</dbReference>
<feature type="region of interest" description="Disordered" evidence="1">
    <location>
        <begin position="152"/>
        <end position="172"/>
    </location>
</feature>
<organism evidence="2 3">
    <name type="scientific">Cereibacter sphaeroides</name>
    <name type="common">Rhodobacter sphaeroides</name>
    <dbReference type="NCBI Taxonomy" id="1063"/>
    <lineage>
        <taxon>Bacteria</taxon>
        <taxon>Pseudomonadati</taxon>
        <taxon>Pseudomonadota</taxon>
        <taxon>Alphaproteobacteria</taxon>
        <taxon>Rhodobacterales</taxon>
        <taxon>Paracoccaceae</taxon>
        <taxon>Cereibacter</taxon>
    </lineage>
</organism>
<comment type="caution">
    <text evidence="2">The sequence shown here is derived from an EMBL/GenBank/DDBJ whole genome shotgun (WGS) entry which is preliminary data.</text>
</comment>
<evidence type="ECO:0000313" key="2">
    <source>
        <dbReference type="EMBL" id="PZQ99903.1"/>
    </source>
</evidence>
<reference evidence="2 3" key="1">
    <citation type="submission" date="2017-08" db="EMBL/GenBank/DDBJ databases">
        <title>Infants hospitalized years apart are colonized by the same room-sourced microbial strains.</title>
        <authorList>
            <person name="Brooks B."/>
            <person name="Olm M.R."/>
            <person name="Firek B.A."/>
            <person name="Baker R."/>
            <person name="Thomas B.C."/>
            <person name="Morowitz M.J."/>
            <person name="Banfield J.F."/>
        </authorList>
    </citation>
    <scope>NUCLEOTIDE SEQUENCE [LARGE SCALE GENOMIC DNA]</scope>
    <source>
        <strain evidence="2">S2_003_000_R2_11</strain>
    </source>
</reference>
<name>A0A2W5U993_CERSP</name>
<gene>
    <name evidence="2" type="ORF">DI533_04535</name>
</gene>
<dbReference type="EMBL" id="QFQS01000001">
    <property type="protein sequence ID" value="PZQ99903.1"/>
    <property type="molecule type" value="Genomic_DNA"/>
</dbReference>
<dbReference type="AlphaFoldDB" id="A0A2W5U993"/>
<accession>A0A2W5U993</accession>
<sequence>MADVIAAECTPEAFHDLLGEFGRDVFYLLDDCETRDGQYPEDAPEIHLIPTDGLQKVSKLLDRIEALPFSQPYVISGPGHKLQLAFNAMMAIAQVDKEAMRTAILAEFDKAIGHAEVVAGSPTMATVASWLRGMKVSILALLDAPAEPFDPSALDDITHDEHGNLYPDELDD</sequence>